<reference evidence="2 3" key="1">
    <citation type="submission" date="2018-11" db="EMBL/GenBank/DDBJ databases">
        <title>Genomes From Bacteria Associated with the Canine Oral Cavity: a Test Case for Automated Genome-Based Taxonomic Assignment.</title>
        <authorList>
            <person name="Coil D.A."/>
            <person name="Jospin G."/>
            <person name="Darling A.E."/>
            <person name="Wallis C."/>
            <person name="Davis I.J."/>
            <person name="Harris S."/>
            <person name="Eisen J.A."/>
            <person name="Holcombe L.J."/>
            <person name="O'Flynn C."/>
        </authorList>
    </citation>
    <scope>NUCLEOTIDE SEQUENCE [LARGE SCALE GENOMIC DNA]</scope>
    <source>
        <strain evidence="2 3">OH770</strain>
    </source>
</reference>
<evidence type="ECO:0000313" key="2">
    <source>
        <dbReference type="EMBL" id="RRC96420.1"/>
    </source>
</evidence>
<dbReference type="Proteomes" id="UP000280444">
    <property type="component" value="Unassembled WGS sequence"/>
</dbReference>
<name>A0A3P1SHI2_9ACTO</name>
<gene>
    <name evidence="2" type="ORF">EII11_01920</name>
</gene>
<keyword evidence="1" id="KW-0812">Transmembrane</keyword>
<sequence length="179" mass="18776">MSNATAQRHMMQGQQAQSQVAPLRIVGGTHASPTLATVTPISQAPSARLRRARLLAEDPAMRRRPVLASSRMRARSAAVAAQPATAQAHRPASFLRSMTYGVLFAASIVGAAALGLSLQPAPYAGPTIEHSVVAGDSVWSLAAAVASERPLEEVVLDIERMNDLDAGLVPGQSLILPTR</sequence>
<keyword evidence="3" id="KW-1185">Reference proteome</keyword>
<keyword evidence="1" id="KW-0472">Membrane</keyword>
<dbReference type="AlphaFoldDB" id="A0A3P1SHI2"/>
<dbReference type="RefSeq" id="WP_124867988.1">
    <property type="nucleotide sequence ID" value="NZ_RQZF01000001.1"/>
</dbReference>
<organism evidence="2 3">
    <name type="scientific">Schaalia canis</name>
    <dbReference type="NCBI Taxonomy" id="100469"/>
    <lineage>
        <taxon>Bacteria</taxon>
        <taxon>Bacillati</taxon>
        <taxon>Actinomycetota</taxon>
        <taxon>Actinomycetes</taxon>
        <taxon>Actinomycetales</taxon>
        <taxon>Actinomycetaceae</taxon>
        <taxon>Schaalia</taxon>
    </lineage>
</organism>
<feature type="transmembrane region" description="Helical" evidence="1">
    <location>
        <begin position="100"/>
        <end position="118"/>
    </location>
</feature>
<protein>
    <submittedName>
        <fullName evidence="2">LysM peptidoglycan-binding domain-containing protein</fullName>
    </submittedName>
</protein>
<accession>A0A3P1SHI2</accession>
<proteinExistence type="predicted"/>
<dbReference type="EMBL" id="RQZF01000001">
    <property type="protein sequence ID" value="RRC96420.1"/>
    <property type="molecule type" value="Genomic_DNA"/>
</dbReference>
<keyword evidence="1" id="KW-1133">Transmembrane helix</keyword>
<dbReference type="OrthoDB" id="5084290at2"/>
<evidence type="ECO:0000313" key="3">
    <source>
        <dbReference type="Proteomes" id="UP000280444"/>
    </source>
</evidence>
<evidence type="ECO:0000256" key="1">
    <source>
        <dbReference type="SAM" id="Phobius"/>
    </source>
</evidence>
<comment type="caution">
    <text evidence="2">The sequence shown here is derived from an EMBL/GenBank/DDBJ whole genome shotgun (WGS) entry which is preliminary data.</text>
</comment>